<dbReference type="KEGG" id="pfm:Pyrfu_0914"/>
<keyword evidence="2" id="KW-1185">Reference proteome</keyword>
<dbReference type="InParanoid" id="G0EE89"/>
<dbReference type="EMBL" id="CP002838">
    <property type="protein sequence ID" value="AEM38783.1"/>
    <property type="molecule type" value="Genomic_DNA"/>
</dbReference>
<dbReference type="Proteomes" id="UP000001037">
    <property type="component" value="Chromosome"/>
</dbReference>
<name>G0EE89_PYRF1</name>
<protein>
    <submittedName>
        <fullName evidence="1">Uncharacterized protein</fullName>
    </submittedName>
</protein>
<dbReference type="HOGENOM" id="CLU_1237967_0_0_2"/>
<accession>G0EE89</accession>
<dbReference type="AlphaFoldDB" id="G0EE89"/>
<dbReference type="STRING" id="694429.Pyrfu_0914"/>
<dbReference type="eggNOG" id="arCOG05890">
    <property type="taxonomic scope" value="Archaea"/>
</dbReference>
<reference evidence="1 2" key="1">
    <citation type="journal article" date="2011" name="Stand. Genomic Sci.">
        <title>Complete genome sequence of the hyperthermophilic chemolithoautotroph Pyrolobus fumarii type strain (1A).</title>
        <authorList>
            <person name="Anderson I."/>
            <person name="Goker M."/>
            <person name="Nolan M."/>
            <person name="Lucas S."/>
            <person name="Hammon N."/>
            <person name="Deshpande S."/>
            <person name="Cheng J.F."/>
            <person name="Tapia R."/>
            <person name="Han C."/>
            <person name="Goodwin L."/>
            <person name="Pitluck S."/>
            <person name="Huntemann M."/>
            <person name="Liolios K."/>
            <person name="Ivanova N."/>
            <person name="Pagani I."/>
            <person name="Mavromatis K."/>
            <person name="Ovchinikova G."/>
            <person name="Pati A."/>
            <person name="Chen A."/>
            <person name="Palaniappan K."/>
            <person name="Land M."/>
            <person name="Hauser L."/>
            <person name="Brambilla E.M."/>
            <person name="Huber H."/>
            <person name="Yasawong M."/>
            <person name="Rohde M."/>
            <person name="Spring S."/>
            <person name="Abt B."/>
            <person name="Sikorski J."/>
            <person name="Wirth R."/>
            <person name="Detter J.C."/>
            <person name="Woyke T."/>
            <person name="Bristow J."/>
            <person name="Eisen J.A."/>
            <person name="Markowitz V."/>
            <person name="Hugenholtz P."/>
            <person name="Kyrpides N.C."/>
            <person name="Klenk H.P."/>
            <person name="Lapidus A."/>
        </authorList>
    </citation>
    <scope>NUCLEOTIDE SEQUENCE [LARGE SCALE GENOMIC DNA]</scope>
    <source>
        <strain evidence="2">DSM 11204 / 1A</strain>
    </source>
</reference>
<proteinExistence type="predicted"/>
<gene>
    <name evidence="1" type="ordered locus">Pyrfu_0914</name>
</gene>
<organism evidence="1 2">
    <name type="scientific">Pyrolobus fumarii (strain DSM 11204 / 1A)</name>
    <dbReference type="NCBI Taxonomy" id="694429"/>
    <lineage>
        <taxon>Archaea</taxon>
        <taxon>Thermoproteota</taxon>
        <taxon>Thermoprotei</taxon>
        <taxon>Desulfurococcales</taxon>
        <taxon>Pyrodictiaceae</taxon>
        <taxon>Pyrolobus</taxon>
    </lineage>
</organism>
<evidence type="ECO:0000313" key="2">
    <source>
        <dbReference type="Proteomes" id="UP000001037"/>
    </source>
</evidence>
<sequence>MYPSVSLLSMKKSYKLPIPLLGLPLKGRHNPILVALSSTPLVDVEVEVEESNAPSVSVNGEPRLGWRGELALKSFVDELSARLEQPLRFSVYYQARGFHVAGVYAILTVALVEAVAEEGGYEMEPVEVAEAADSIDWDAGVELDYIDACRRAIVLESSIIFRKGEEPIKVSLAGGKVELVGEEELGDVIEEELGEEIHTALSRLVGLSVAVWSRGIVEKGWEAIRSIWRLASRLENGLYYALFGVAPPPEGCKWTPGLQTAFGVCIDVGEGQTIDVA</sequence>
<evidence type="ECO:0000313" key="1">
    <source>
        <dbReference type="EMBL" id="AEM38783.1"/>
    </source>
</evidence>